<evidence type="ECO:0000313" key="1">
    <source>
        <dbReference type="EMBL" id="GIX72950.1"/>
    </source>
</evidence>
<sequence>MHFTAEFEIQEFFPQFYPSQIPQPWSTIVYLKPCGTSDGSRQLVPCTKLKFLDVPFHYNKFSPYKTLEFLKTFTAATETFLSDGENRTTLGATFYTSKNTITIL</sequence>
<evidence type="ECO:0000313" key="2">
    <source>
        <dbReference type="Proteomes" id="UP001054945"/>
    </source>
</evidence>
<reference evidence="1 2" key="1">
    <citation type="submission" date="2021-06" db="EMBL/GenBank/DDBJ databases">
        <title>Caerostris extrusa draft genome.</title>
        <authorList>
            <person name="Kono N."/>
            <person name="Arakawa K."/>
        </authorList>
    </citation>
    <scope>NUCLEOTIDE SEQUENCE [LARGE SCALE GENOMIC DNA]</scope>
</reference>
<gene>
    <name evidence="1" type="ORF">CEXT_194151</name>
</gene>
<proteinExistence type="predicted"/>
<keyword evidence="2" id="KW-1185">Reference proteome</keyword>
<dbReference type="EMBL" id="BPLR01002363">
    <property type="protein sequence ID" value="GIX72950.1"/>
    <property type="molecule type" value="Genomic_DNA"/>
</dbReference>
<dbReference type="AlphaFoldDB" id="A0AAV4MM93"/>
<protein>
    <submittedName>
        <fullName evidence="1">Uncharacterized protein</fullName>
    </submittedName>
</protein>
<comment type="caution">
    <text evidence="1">The sequence shown here is derived from an EMBL/GenBank/DDBJ whole genome shotgun (WGS) entry which is preliminary data.</text>
</comment>
<organism evidence="1 2">
    <name type="scientific">Caerostris extrusa</name>
    <name type="common">Bark spider</name>
    <name type="synonym">Caerostris bankana</name>
    <dbReference type="NCBI Taxonomy" id="172846"/>
    <lineage>
        <taxon>Eukaryota</taxon>
        <taxon>Metazoa</taxon>
        <taxon>Ecdysozoa</taxon>
        <taxon>Arthropoda</taxon>
        <taxon>Chelicerata</taxon>
        <taxon>Arachnida</taxon>
        <taxon>Araneae</taxon>
        <taxon>Araneomorphae</taxon>
        <taxon>Entelegynae</taxon>
        <taxon>Araneoidea</taxon>
        <taxon>Araneidae</taxon>
        <taxon>Caerostris</taxon>
    </lineage>
</organism>
<accession>A0AAV4MM93</accession>
<name>A0AAV4MM93_CAEEX</name>
<dbReference type="Proteomes" id="UP001054945">
    <property type="component" value="Unassembled WGS sequence"/>
</dbReference>